<dbReference type="PANTHER" id="PTHR13847">
    <property type="entry name" value="SARCOSINE DEHYDROGENASE-RELATED"/>
    <property type="match status" value="1"/>
</dbReference>
<dbReference type="PANTHER" id="PTHR13847:SF274">
    <property type="entry name" value="RIESKE 2FE-2S IRON-SULFUR PROTEIN YHFW-RELATED"/>
    <property type="match status" value="1"/>
</dbReference>
<accession>A0A5B6T9F2</accession>
<keyword evidence="4" id="KW-0411">Iron-sulfur</keyword>
<feature type="transmembrane region" description="Helical" evidence="6">
    <location>
        <begin position="511"/>
        <end position="528"/>
    </location>
</feature>
<keyword evidence="1" id="KW-0001">2Fe-2S</keyword>
<dbReference type="Proteomes" id="UP000324133">
    <property type="component" value="Unassembled WGS sequence"/>
</dbReference>
<dbReference type="FunFam" id="2.102.10.10:FF:000014">
    <property type="entry name" value="Oxidoreductase, FAD dependent"/>
    <property type="match status" value="1"/>
</dbReference>
<dbReference type="SUPFAM" id="SSF51905">
    <property type="entry name" value="FAD/NAD(P)-binding domain"/>
    <property type="match status" value="1"/>
</dbReference>
<dbReference type="Gene3D" id="3.30.9.10">
    <property type="entry name" value="D-Amino Acid Oxidase, subunit A, domain 2"/>
    <property type="match status" value="1"/>
</dbReference>
<gene>
    <name evidence="8" type="ORF">FOA19_20810</name>
</gene>
<keyword evidence="9" id="KW-1185">Reference proteome</keyword>
<dbReference type="SUPFAM" id="SSF50022">
    <property type="entry name" value="ISP domain"/>
    <property type="match status" value="1"/>
</dbReference>
<sequence>MKKTSIWRQDAQISNYPRLEGELETDVVIIGGGITGITTAHLLASEGKRVVVLEALKVAESTTGYSTGNLYAPVGSYLNVLEKKYDQETVRALTSSRTAAVDLIERLTQQFNIDCHFKRVPWYLLTENEAENAFIQAETETAQRVGLPAFLDETKTPLPYPVASAMRVDNQAQFNPMAYVKGLAAQIAGPNCQIFENSQVTYVKESKTHVVHTEQGKVRAKRVVHATHTPKGIWFLHTLLGAYREYALAVSLNSAYPEGTFWDYSAMHHHSMRTYANDQGEPYLLILGEPHKVGHKENNEEAFQKLEQFVRERFDVKAIEYRWAAQHYKPADSLPYIGRRDKGAEIYVGTGYEADGLTFGTLAAMIISDLILGRENPYAEMYAPTRHNPKKAAGKFIKENVDVMAQYLKDLPYRSQVEKLADISAGEGKNIEMDGKNYGAYRDEVGQLHVVSAVCTHMACLVHFNKAEKSWDCPCHGSRFGIDGQVLEGPAYLDLAKMQDKPSSYNRFKKLSSAAFFGATALVGYYFYQKYSGKGKKSRK</sequence>
<dbReference type="PROSITE" id="PS51296">
    <property type="entry name" value="RIESKE"/>
    <property type="match status" value="1"/>
</dbReference>
<keyword evidence="3" id="KW-0408">Iron</keyword>
<feature type="domain" description="Rieske" evidence="7">
    <location>
        <begin position="415"/>
        <end position="496"/>
    </location>
</feature>
<reference evidence="8 9" key="1">
    <citation type="submission" date="2019-07" db="EMBL/GenBank/DDBJ databases">
        <title>Rufibacter sp. nov., isolated from lake sediment.</title>
        <authorList>
            <person name="Qu J.-H."/>
        </authorList>
    </citation>
    <scope>NUCLEOTIDE SEQUENCE [LARGE SCALE GENOMIC DNA]</scope>
    <source>
        <strain evidence="8 9">NBS58-1</strain>
    </source>
</reference>
<dbReference type="Pfam" id="PF00355">
    <property type="entry name" value="Rieske"/>
    <property type="match status" value="1"/>
</dbReference>
<name>A0A5B6T9F2_9BACT</name>
<dbReference type="InterPro" id="IPR036922">
    <property type="entry name" value="Rieske_2Fe-2S_sf"/>
</dbReference>
<keyword evidence="5" id="KW-1015">Disulfide bond</keyword>
<dbReference type="PRINTS" id="PR00162">
    <property type="entry name" value="RIESKE"/>
</dbReference>
<protein>
    <submittedName>
        <fullName evidence="8">FAD-dependent oxidoreductase</fullName>
    </submittedName>
</protein>
<evidence type="ECO:0000259" key="7">
    <source>
        <dbReference type="PROSITE" id="PS51296"/>
    </source>
</evidence>
<dbReference type="OrthoDB" id="9767869at2"/>
<dbReference type="InterPro" id="IPR038010">
    <property type="entry name" value="YhfW_C"/>
</dbReference>
<dbReference type="Gene3D" id="2.102.10.10">
    <property type="entry name" value="Rieske [2Fe-2S] iron-sulphur domain"/>
    <property type="match status" value="1"/>
</dbReference>
<dbReference type="EMBL" id="VKKY01000003">
    <property type="protein sequence ID" value="KAA3436818.1"/>
    <property type="molecule type" value="Genomic_DNA"/>
</dbReference>
<dbReference type="InterPro" id="IPR006076">
    <property type="entry name" value="FAD-dep_OxRdtase"/>
</dbReference>
<dbReference type="RefSeq" id="WP_149092757.1">
    <property type="nucleotide sequence ID" value="NZ_VKKY01000003.1"/>
</dbReference>
<evidence type="ECO:0000256" key="3">
    <source>
        <dbReference type="ARBA" id="ARBA00023004"/>
    </source>
</evidence>
<dbReference type="InterPro" id="IPR036188">
    <property type="entry name" value="FAD/NAD-bd_sf"/>
</dbReference>
<dbReference type="GO" id="GO:0016020">
    <property type="term" value="C:membrane"/>
    <property type="evidence" value="ECO:0007669"/>
    <property type="project" value="InterPro"/>
</dbReference>
<dbReference type="CDD" id="cd03477">
    <property type="entry name" value="Rieske_YhfW_C"/>
    <property type="match status" value="1"/>
</dbReference>
<proteinExistence type="predicted"/>
<evidence type="ECO:0000313" key="8">
    <source>
        <dbReference type="EMBL" id="KAA3436818.1"/>
    </source>
</evidence>
<comment type="caution">
    <text evidence="8">The sequence shown here is derived from an EMBL/GenBank/DDBJ whole genome shotgun (WGS) entry which is preliminary data.</text>
</comment>
<dbReference type="AlphaFoldDB" id="A0A5B6T9F2"/>
<keyword evidence="6" id="KW-0472">Membrane</keyword>
<dbReference type="InterPro" id="IPR005805">
    <property type="entry name" value="Rieske_Fe-S_prot_C"/>
</dbReference>
<keyword evidence="6" id="KW-1133">Transmembrane helix</keyword>
<dbReference type="GO" id="GO:0046872">
    <property type="term" value="F:metal ion binding"/>
    <property type="evidence" value="ECO:0007669"/>
    <property type="project" value="UniProtKB-KW"/>
</dbReference>
<evidence type="ECO:0000256" key="5">
    <source>
        <dbReference type="ARBA" id="ARBA00023157"/>
    </source>
</evidence>
<keyword evidence="6" id="KW-0812">Transmembrane</keyword>
<dbReference type="Pfam" id="PF01266">
    <property type="entry name" value="DAO"/>
    <property type="match status" value="1"/>
</dbReference>
<organism evidence="8 9">
    <name type="scientific">Rufibacter hautae</name>
    <dbReference type="NCBI Taxonomy" id="2595005"/>
    <lineage>
        <taxon>Bacteria</taxon>
        <taxon>Pseudomonadati</taxon>
        <taxon>Bacteroidota</taxon>
        <taxon>Cytophagia</taxon>
        <taxon>Cytophagales</taxon>
        <taxon>Hymenobacteraceae</taxon>
        <taxon>Rufibacter</taxon>
    </lineage>
</organism>
<evidence type="ECO:0000256" key="4">
    <source>
        <dbReference type="ARBA" id="ARBA00023014"/>
    </source>
</evidence>
<dbReference type="Gene3D" id="3.50.50.60">
    <property type="entry name" value="FAD/NAD(P)-binding domain"/>
    <property type="match status" value="1"/>
</dbReference>
<dbReference type="GO" id="GO:0005737">
    <property type="term" value="C:cytoplasm"/>
    <property type="evidence" value="ECO:0007669"/>
    <property type="project" value="TreeGrafter"/>
</dbReference>
<evidence type="ECO:0000256" key="1">
    <source>
        <dbReference type="ARBA" id="ARBA00022714"/>
    </source>
</evidence>
<evidence type="ECO:0000256" key="6">
    <source>
        <dbReference type="SAM" id="Phobius"/>
    </source>
</evidence>
<evidence type="ECO:0000256" key="2">
    <source>
        <dbReference type="ARBA" id="ARBA00022723"/>
    </source>
</evidence>
<dbReference type="InterPro" id="IPR017941">
    <property type="entry name" value="Rieske_2Fe-2S"/>
</dbReference>
<dbReference type="GO" id="GO:0051537">
    <property type="term" value="F:2 iron, 2 sulfur cluster binding"/>
    <property type="evidence" value="ECO:0007669"/>
    <property type="project" value="UniProtKB-KW"/>
</dbReference>
<evidence type="ECO:0000313" key="9">
    <source>
        <dbReference type="Proteomes" id="UP000324133"/>
    </source>
</evidence>
<keyword evidence="2" id="KW-0479">Metal-binding</keyword>